<dbReference type="EMBL" id="BLAY01000093">
    <property type="protein sequence ID" value="GET40548.1"/>
    <property type="molecule type" value="Genomic_DNA"/>
</dbReference>
<protein>
    <submittedName>
        <fullName evidence="1">Uncharacterized protein</fullName>
    </submittedName>
</protein>
<sequence length="37" mass="4217">MVKALLQLESARTILRLADLDDVTAIIHYYEGIKSQK</sequence>
<proteinExistence type="predicted"/>
<gene>
    <name evidence="1" type="ORF">MiSe_53580</name>
</gene>
<reference evidence="1" key="1">
    <citation type="submission" date="2019-10" db="EMBL/GenBank/DDBJ databases">
        <title>Draft genome sequece of Microseira wollei NIES-4236.</title>
        <authorList>
            <person name="Yamaguchi H."/>
            <person name="Suzuki S."/>
            <person name="Kawachi M."/>
        </authorList>
    </citation>
    <scope>NUCLEOTIDE SEQUENCE</scope>
    <source>
        <strain evidence="1">NIES-4236</strain>
    </source>
</reference>
<evidence type="ECO:0000313" key="2">
    <source>
        <dbReference type="Proteomes" id="UP001050975"/>
    </source>
</evidence>
<evidence type="ECO:0000313" key="1">
    <source>
        <dbReference type="EMBL" id="GET40548.1"/>
    </source>
</evidence>
<organism evidence="1 2">
    <name type="scientific">Microseira wollei NIES-4236</name>
    <dbReference type="NCBI Taxonomy" id="2530354"/>
    <lineage>
        <taxon>Bacteria</taxon>
        <taxon>Bacillati</taxon>
        <taxon>Cyanobacteriota</taxon>
        <taxon>Cyanophyceae</taxon>
        <taxon>Oscillatoriophycideae</taxon>
        <taxon>Aerosakkonematales</taxon>
        <taxon>Aerosakkonemataceae</taxon>
        <taxon>Microseira</taxon>
    </lineage>
</organism>
<keyword evidence="2" id="KW-1185">Reference proteome</keyword>
<dbReference type="Proteomes" id="UP001050975">
    <property type="component" value="Unassembled WGS sequence"/>
</dbReference>
<comment type="caution">
    <text evidence="1">The sequence shown here is derived from an EMBL/GenBank/DDBJ whole genome shotgun (WGS) entry which is preliminary data.</text>
</comment>
<accession>A0AAV3XE79</accession>
<name>A0AAV3XE79_9CYAN</name>
<dbReference type="AlphaFoldDB" id="A0AAV3XE79"/>